<evidence type="ECO:0000313" key="4">
    <source>
        <dbReference type="Proteomes" id="UP001596356"/>
    </source>
</evidence>
<gene>
    <name evidence="3" type="ORF">ACFQBT_12850</name>
</gene>
<comment type="caution">
    <text evidence="3">The sequence shown here is derived from an EMBL/GenBank/DDBJ whole genome shotgun (WGS) entry which is preliminary data.</text>
</comment>
<evidence type="ECO:0000313" key="3">
    <source>
        <dbReference type="EMBL" id="MFC6714657.1"/>
    </source>
</evidence>
<dbReference type="PANTHER" id="PTHR43179:SF7">
    <property type="entry name" value="RHAMNOSYLTRANSFERASE WBBL"/>
    <property type="match status" value="1"/>
</dbReference>
<dbReference type="RefSeq" id="WP_377823217.1">
    <property type="nucleotide sequence ID" value="NZ_JBHSWJ010000002.1"/>
</dbReference>
<name>A0ABW2AUF6_9MICO</name>
<dbReference type="Pfam" id="PF00535">
    <property type="entry name" value="Glycos_transf_2"/>
    <property type="match status" value="1"/>
</dbReference>
<keyword evidence="3" id="KW-0808">Transferase</keyword>
<dbReference type="GO" id="GO:0016757">
    <property type="term" value="F:glycosyltransferase activity"/>
    <property type="evidence" value="ECO:0007669"/>
    <property type="project" value="UniProtKB-KW"/>
</dbReference>
<keyword evidence="3" id="KW-0328">Glycosyltransferase</keyword>
<proteinExistence type="predicted"/>
<sequence length="327" mass="34896">MTTAPTPVSIIIITYNSGSHIGALLDSLPAATKGVQADVIVVDNGSTDSTVEQVLRRPHITVVAAGGNVGYAAGINIARRMIPRGHAVLVLNPDQVLGPGAVTHLLAALSSSSSAPRGVGIVSPVLTDPGGRVSPHLRREPTVVNEFGEALFGDRWAARPGWLSQVRRNLTDYEIPHEVEWAGGAVVLVAPKCFDAVGDWCEDFFLYAEETDFMARARDAGFSVRFEPLSVVEHVGAGSGSAPGLVALMAVNQLRYYRSRHRPVPTALFATALVLNHSLRASRPEHRAAVAALLSSRRRRRLARGDRPNPRVVRSGSRVEQVPAVGA</sequence>
<dbReference type="EC" id="2.4.-.-" evidence="3"/>
<dbReference type="EMBL" id="JBHSWJ010000002">
    <property type="protein sequence ID" value="MFC6714657.1"/>
    <property type="molecule type" value="Genomic_DNA"/>
</dbReference>
<organism evidence="3 4">
    <name type="scientific">Branchiibius cervicis</name>
    <dbReference type="NCBI Taxonomy" id="908252"/>
    <lineage>
        <taxon>Bacteria</taxon>
        <taxon>Bacillati</taxon>
        <taxon>Actinomycetota</taxon>
        <taxon>Actinomycetes</taxon>
        <taxon>Micrococcales</taxon>
        <taxon>Dermacoccaceae</taxon>
        <taxon>Branchiibius</taxon>
    </lineage>
</organism>
<dbReference type="InterPro" id="IPR029044">
    <property type="entry name" value="Nucleotide-diphossugar_trans"/>
</dbReference>
<dbReference type="Gene3D" id="3.90.550.10">
    <property type="entry name" value="Spore Coat Polysaccharide Biosynthesis Protein SpsA, Chain A"/>
    <property type="match status" value="1"/>
</dbReference>
<dbReference type="SUPFAM" id="SSF53448">
    <property type="entry name" value="Nucleotide-diphospho-sugar transferases"/>
    <property type="match status" value="1"/>
</dbReference>
<accession>A0ABW2AUF6</accession>
<keyword evidence="4" id="KW-1185">Reference proteome</keyword>
<dbReference type="Proteomes" id="UP001596356">
    <property type="component" value="Unassembled WGS sequence"/>
</dbReference>
<feature type="domain" description="Glycosyltransferase 2-like" evidence="2">
    <location>
        <begin position="9"/>
        <end position="110"/>
    </location>
</feature>
<evidence type="ECO:0000259" key="2">
    <source>
        <dbReference type="Pfam" id="PF00535"/>
    </source>
</evidence>
<dbReference type="PANTHER" id="PTHR43179">
    <property type="entry name" value="RHAMNOSYLTRANSFERASE WBBL"/>
    <property type="match status" value="1"/>
</dbReference>
<feature type="region of interest" description="Disordered" evidence="1">
    <location>
        <begin position="300"/>
        <end position="327"/>
    </location>
</feature>
<dbReference type="InterPro" id="IPR001173">
    <property type="entry name" value="Glyco_trans_2-like"/>
</dbReference>
<protein>
    <submittedName>
        <fullName evidence="3">Glycosyltransferase family 2 protein</fullName>
        <ecNumber evidence="3">2.4.-.-</ecNumber>
    </submittedName>
</protein>
<evidence type="ECO:0000256" key="1">
    <source>
        <dbReference type="SAM" id="MobiDB-lite"/>
    </source>
</evidence>
<reference evidence="4" key="1">
    <citation type="journal article" date="2019" name="Int. J. Syst. Evol. Microbiol.">
        <title>The Global Catalogue of Microorganisms (GCM) 10K type strain sequencing project: providing services to taxonomists for standard genome sequencing and annotation.</title>
        <authorList>
            <consortium name="The Broad Institute Genomics Platform"/>
            <consortium name="The Broad Institute Genome Sequencing Center for Infectious Disease"/>
            <person name="Wu L."/>
            <person name="Ma J."/>
        </authorList>
    </citation>
    <scope>NUCLEOTIDE SEQUENCE [LARGE SCALE GENOMIC DNA]</scope>
    <source>
        <strain evidence="4">NBRC 106593</strain>
    </source>
</reference>